<dbReference type="OrthoDB" id="18018at2759"/>
<feature type="domain" description="Small EDRK-rich factor-like N-terminal" evidence="3">
    <location>
        <begin position="1"/>
        <end position="35"/>
    </location>
</feature>
<organism evidence="4 5">
    <name type="scientific">Actinomortierella ambigua</name>
    <dbReference type="NCBI Taxonomy" id="1343610"/>
    <lineage>
        <taxon>Eukaryota</taxon>
        <taxon>Fungi</taxon>
        <taxon>Fungi incertae sedis</taxon>
        <taxon>Mucoromycota</taxon>
        <taxon>Mortierellomycotina</taxon>
        <taxon>Mortierellomycetes</taxon>
        <taxon>Mortierellales</taxon>
        <taxon>Mortierellaceae</taxon>
        <taxon>Actinomortierella</taxon>
    </lineage>
</organism>
<evidence type="ECO:0000259" key="3">
    <source>
        <dbReference type="Pfam" id="PF04419"/>
    </source>
</evidence>
<evidence type="ECO:0000313" key="4">
    <source>
        <dbReference type="EMBL" id="KAG0263002.1"/>
    </source>
</evidence>
<feature type="compositionally biased region" description="Basic and acidic residues" evidence="2">
    <location>
        <begin position="24"/>
        <end position="37"/>
    </location>
</feature>
<name>A0A9P6QC25_9FUNG</name>
<comment type="caution">
    <text evidence="4">The sequence shown here is derived from an EMBL/GenBank/DDBJ whole genome shotgun (WGS) entry which is preliminary data.</text>
</comment>
<dbReference type="Proteomes" id="UP000807716">
    <property type="component" value="Unassembled WGS sequence"/>
</dbReference>
<protein>
    <recommendedName>
        <fullName evidence="3">Small EDRK-rich factor-like N-terminal domain-containing protein</fullName>
    </recommendedName>
</protein>
<dbReference type="AlphaFoldDB" id="A0A9P6QC25"/>
<proteinExistence type="inferred from homology"/>
<dbReference type="InterPro" id="IPR040211">
    <property type="entry name" value="SERF1/2-like"/>
</dbReference>
<dbReference type="EMBL" id="JAAAJB010000171">
    <property type="protein sequence ID" value="KAG0263002.1"/>
    <property type="molecule type" value="Genomic_DNA"/>
</dbReference>
<evidence type="ECO:0000256" key="2">
    <source>
        <dbReference type="SAM" id="MobiDB-lite"/>
    </source>
</evidence>
<keyword evidence="5" id="KW-1185">Reference proteome</keyword>
<gene>
    <name evidence="4" type="ORF">DFQ27_001997</name>
</gene>
<feature type="region of interest" description="Disordered" evidence="2">
    <location>
        <begin position="1"/>
        <end position="37"/>
    </location>
</feature>
<sequence length="62" mass="6754">MTRGNQRDKDREKNQKKLAAQQKGRKDAVPHHKRAETDAEIMRKKQAAALAAKEGGSAGGGK</sequence>
<feature type="compositionally biased region" description="Basic and acidic residues" evidence="2">
    <location>
        <begin position="1"/>
        <end position="15"/>
    </location>
</feature>
<dbReference type="PANTHER" id="PTHR13596">
    <property type="entry name" value="SMALL EDRK-RICH FACTOR 1"/>
    <property type="match status" value="1"/>
</dbReference>
<dbReference type="Pfam" id="PF04419">
    <property type="entry name" value="SERF-like_N"/>
    <property type="match status" value="1"/>
</dbReference>
<evidence type="ECO:0000256" key="1">
    <source>
        <dbReference type="ARBA" id="ARBA00007309"/>
    </source>
</evidence>
<accession>A0A9P6QC25</accession>
<evidence type="ECO:0000313" key="5">
    <source>
        <dbReference type="Proteomes" id="UP000807716"/>
    </source>
</evidence>
<reference evidence="4" key="1">
    <citation type="journal article" date="2020" name="Fungal Divers.">
        <title>Resolving the Mortierellaceae phylogeny through synthesis of multi-gene phylogenetics and phylogenomics.</title>
        <authorList>
            <person name="Vandepol N."/>
            <person name="Liber J."/>
            <person name="Desiro A."/>
            <person name="Na H."/>
            <person name="Kennedy M."/>
            <person name="Barry K."/>
            <person name="Grigoriev I.V."/>
            <person name="Miller A.N."/>
            <person name="O'Donnell K."/>
            <person name="Stajich J.E."/>
            <person name="Bonito G."/>
        </authorList>
    </citation>
    <scope>NUCLEOTIDE SEQUENCE</scope>
    <source>
        <strain evidence="4">BC1065</strain>
    </source>
</reference>
<dbReference type="PANTHER" id="PTHR13596:SF0">
    <property type="entry name" value="SI:CH211-39K3.2-RELATED"/>
    <property type="match status" value="1"/>
</dbReference>
<dbReference type="InterPro" id="IPR007513">
    <property type="entry name" value="SERF-like_N"/>
</dbReference>
<comment type="similarity">
    <text evidence="1">Belongs to the SERF family.</text>
</comment>